<feature type="domain" description="Oligopeptidase F N-terminal" evidence="8">
    <location>
        <begin position="114"/>
        <end position="175"/>
    </location>
</feature>
<keyword evidence="3 6" id="KW-0378">Hydrolase</keyword>
<dbReference type="EMBL" id="FQZB01000003">
    <property type="protein sequence ID" value="SHI46431.1"/>
    <property type="molecule type" value="Genomic_DNA"/>
</dbReference>
<evidence type="ECO:0000259" key="7">
    <source>
        <dbReference type="Pfam" id="PF01432"/>
    </source>
</evidence>
<dbReference type="PANTHER" id="PTHR34217">
    <property type="entry name" value="METAL-DEPENDENT CARBOXYPEPTIDASE"/>
    <property type="match status" value="1"/>
</dbReference>
<gene>
    <name evidence="9" type="ORF">SAMN02745163_00315</name>
</gene>
<evidence type="ECO:0000313" key="10">
    <source>
        <dbReference type="Proteomes" id="UP000184310"/>
    </source>
</evidence>
<proteinExistence type="inferred from homology"/>
<sequence>MELNWSLKEIYTSFNSEEFKGDIEKLDTLISNFNTWALEITKDTLNEVEKIEDYINKSTELEILIMRLDSFINLNLSTNTKNSDALKYSDILENKLTFLVATSTKLEKWISSLENIDGVISNSKLLKEHEYYLKNIIKKSKYLLSDKEEALISKMQNTGSNAWLKLKDNLISNLKVEIEQDGENKELPLTVVLNMAYDKNAEVRKKAYEAEIKAYKKIEEGVAAALNGIKGEVLTICELRGYKSPLEMTLVDSRMDEESLEAMFTAIRESLPSFRKYLRRKAEMLGHKNGLPFYDMYAPVSEANMAFTYEKGTRFVEKNFRTFSNNLADFARKAINNAWIDVMPKEGKVGGAFCENLHFIGESRFLLNYGDSFSDVVTLAHELGHGFHGDCLKNEATLNSDYPMPIAETASTFCETIIKKAAVKEATKEEALAILETEISDCNQVIVDIYSRFLFEKSLFEARKESALSVEEIKNLMLKAQQEAYGDGLNKDFLHPYMWTWKPHYYYATSNFYNFPYAFGLLFAKGLYAEYLKRGSSFTKDYEKLLSITGKNDIVDVTKVMGIDIHDVNFWRGSLKTIEEDIENFINISK</sequence>
<dbReference type="STRING" id="1121302.SAMN02745163_00315"/>
<dbReference type="GO" id="GO:0004222">
    <property type="term" value="F:metalloendopeptidase activity"/>
    <property type="evidence" value="ECO:0007669"/>
    <property type="project" value="InterPro"/>
</dbReference>
<keyword evidence="10" id="KW-1185">Reference proteome</keyword>
<keyword evidence="4 6" id="KW-0862">Zinc</keyword>
<evidence type="ECO:0000256" key="2">
    <source>
        <dbReference type="ARBA" id="ARBA00022723"/>
    </source>
</evidence>
<dbReference type="SUPFAM" id="SSF55486">
    <property type="entry name" value="Metalloproteases ('zincins'), catalytic domain"/>
    <property type="match status" value="1"/>
</dbReference>
<dbReference type="Gene3D" id="1.10.1370.20">
    <property type="entry name" value="Oligoendopeptidase f, C-terminal domain"/>
    <property type="match status" value="1"/>
</dbReference>
<dbReference type="InterPro" id="IPR011977">
    <property type="entry name" value="Pept_M3B_clade3"/>
</dbReference>
<evidence type="ECO:0000256" key="5">
    <source>
        <dbReference type="ARBA" id="ARBA00023049"/>
    </source>
</evidence>
<dbReference type="InterPro" id="IPR013647">
    <property type="entry name" value="OligopepF_N_dom"/>
</dbReference>
<evidence type="ECO:0000256" key="1">
    <source>
        <dbReference type="ARBA" id="ARBA00022670"/>
    </source>
</evidence>
<organism evidence="9 10">
    <name type="scientific">Clostridium cavendishii DSM 21758</name>
    <dbReference type="NCBI Taxonomy" id="1121302"/>
    <lineage>
        <taxon>Bacteria</taxon>
        <taxon>Bacillati</taxon>
        <taxon>Bacillota</taxon>
        <taxon>Clostridia</taxon>
        <taxon>Eubacteriales</taxon>
        <taxon>Clostridiaceae</taxon>
        <taxon>Clostridium</taxon>
    </lineage>
</organism>
<evidence type="ECO:0000256" key="4">
    <source>
        <dbReference type="ARBA" id="ARBA00022833"/>
    </source>
</evidence>
<name>A0A1M6BCG6_9CLOT</name>
<accession>A0A1M6BCG6</accession>
<dbReference type="InterPro" id="IPR001567">
    <property type="entry name" value="Pept_M3A_M3B_dom"/>
</dbReference>
<feature type="domain" description="Peptidase M3A/M3B catalytic" evidence="7">
    <location>
        <begin position="195"/>
        <end position="571"/>
    </location>
</feature>
<dbReference type="GO" id="GO:0006508">
    <property type="term" value="P:proteolysis"/>
    <property type="evidence" value="ECO:0007669"/>
    <property type="project" value="UniProtKB-KW"/>
</dbReference>
<evidence type="ECO:0000313" key="9">
    <source>
        <dbReference type="EMBL" id="SHI46431.1"/>
    </source>
</evidence>
<dbReference type="InterPro" id="IPR001333">
    <property type="entry name" value="Peptidase_M32_Taq"/>
</dbReference>
<dbReference type="NCBIfam" id="TIGR02290">
    <property type="entry name" value="M3_fam_3"/>
    <property type="match status" value="1"/>
</dbReference>
<dbReference type="Proteomes" id="UP000184310">
    <property type="component" value="Unassembled WGS sequence"/>
</dbReference>
<reference evidence="9 10" key="1">
    <citation type="submission" date="2016-11" db="EMBL/GenBank/DDBJ databases">
        <authorList>
            <person name="Jaros S."/>
            <person name="Januszkiewicz K."/>
            <person name="Wedrychowicz H."/>
        </authorList>
    </citation>
    <scope>NUCLEOTIDE SEQUENCE [LARGE SCALE GENOMIC DNA]</scope>
    <source>
        <strain evidence="9 10">DSM 21758</strain>
    </source>
</reference>
<dbReference type="GO" id="GO:0046872">
    <property type="term" value="F:metal ion binding"/>
    <property type="evidence" value="ECO:0007669"/>
    <property type="project" value="UniProtKB-UniRule"/>
</dbReference>
<dbReference type="InterPro" id="IPR042088">
    <property type="entry name" value="OligoPept_F_C"/>
</dbReference>
<dbReference type="PANTHER" id="PTHR34217:SF1">
    <property type="entry name" value="CARBOXYPEPTIDASE 1"/>
    <property type="match status" value="1"/>
</dbReference>
<dbReference type="CDD" id="cd09607">
    <property type="entry name" value="M3B_PepF"/>
    <property type="match status" value="1"/>
</dbReference>
<evidence type="ECO:0000259" key="8">
    <source>
        <dbReference type="Pfam" id="PF08439"/>
    </source>
</evidence>
<protein>
    <submittedName>
        <fullName evidence="9">Oligoendopeptidase, pepF/M3 family</fullName>
    </submittedName>
</protein>
<dbReference type="InterPro" id="IPR034006">
    <property type="entry name" value="M3B_PepF_2"/>
</dbReference>
<comment type="cofactor">
    <cofactor evidence="6">
        <name>Zn(2+)</name>
        <dbReference type="ChEBI" id="CHEBI:29105"/>
    </cofactor>
    <text evidence="6">Binds 1 zinc ion.</text>
</comment>
<evidence type="ECO:0000256" key="3">
    <source>
        <dbReference type="ARBA" id="ARBA00022801"/>
    </source>
</evidence>
<keyword evidence="5 6" id="KW-0482">Metalloprotease</keyword>
<dbReference type="GO" id="GO:0004181">
    <property type="term" value="F:metallocarboxypeptidase activity"/>
    <property type="evidence" value="ECO:0007669"/>
    <property type="project" value="InterPro"/>
</dbReference>
<dbReference type="RefSeq" id="WP_072984596.1">
    <property type="nucleotide sequence ID" value="NZ_FQZB01000003.1"/>
</dbReference>
<comment type="similarity">
    <text evidence="6">Belongs to the peptidase M3 family.</text>
</comment>
<dbReference type="AlphaFoldDB" id="A0A1M6BCG6"/>
<dbReference type="Pfam" id="PF01432">
    <property type="entry name" value="Peptidase_M3"/>
    <property type="match status" value="1"/>
</dbReference>
<evidence type="ECO:0000256" key="6">
    <source>
        <dbReference type="RuleBase" id="RU003435"/>
    </source>
</evidence>
<keyword evidence="2 6" id="KW-0479">Metal-binding</keyword>
<dbReference type="Pfam" id="PF08439">
    <property type="entry name" value="Peptidase_M3_N"/>
    <property type="match status" value="1"/>
</dbReference>
<keyword evidence="1 6" id="KW-0645">Protease</keyword>
<dbReference type="Gene3D" id="1.20.140.70">
    <property type="entry name" value="Oligopeptidase f, N-terminal domain"/>
    <property type="match status" value="1"/>
</dbReference>
<dbReference type="OrthoDB" id="9769691at2"/>